<reference evidence="2 3" key="1">
    <citation type="journal article" date="2015" name="Nature">
        <title>rRNA introns, odd ribosomes, and small enigmatic genomes across a large radiation of phyla.</title>
        <authorList>
            <person name="Brown C.T."/>
            <person name="Hug L.A."/>
            <person name="Thomas B.C."/>
            <person name="Sharon I."/>
            <person name="Castelle C.J."/>
            <person name="Singh A."/>
            <person name="Wilkins M.J."/>
            <person name="Williams K.H."/>
            <person name="Banfield J.F."/>
        </authorList>
    </citation>
    <scope>NUCLEOTIDE SEQUENCE [LARGE SCALE GENOMIC DNA]</scope>
</reference>
<gene>
    <name evidence="2" type="ORF">UV42_C0064G0002</name>
</gene>
<dbReference type="PROSITE" id="PS50930">
    <property type="entry name" value="HTH_LYTTR"/>
    <property type="match status" value="1"/>
</dbReference>
<dbReference type="PANTHER" id="PTHR37299:SF1">
    <property type="entry name" value="STAGE 0 SPORULATION PROTEIN A HOMOLOG"/>
    <property type="match status" value="1"/>
</dbReference>
<dbReference type="PANTHER" id="PTHR37299">
    <property type="entry name" value="TRANSCRIPTIONAL REGULATOR-RELATED"/>
    <property type="match status" value="1"/>
</dbReference>
<dbReference type="InterPro" id="IPR046947">
    <property type="entry name" value="LytR-like"/>
</dbReference>
<comment type="caution">
    <text evidence="2">The sequence shown here is derived from an EMBL/GenBank/DDBJ whole genome shotgun (WGS) entry which is preliminary data.</text>
</comment>
<dbReference type="Gene3D" id="2.40.50.1020">
    <property type="entry name" value="LytTr DNA-binding domain"/>
    <property type="match status" value="1"/>
</dbReference>
<sequence>MKYFEERLSTEQFVRIHRSFIANVSHIKKLEPYSKDSYIAVLDNGVKLSVSNTGYKALKDILSF</sequence>
<accession>A0A0G1BA54</accession>
<feature type="domain" description="HTH LytTR-type" evidence="1">
    <location>
        <begin position="1"/>
        <end position="64"/>
    </location>
</feature>
<dbReference type="SMART" id="SM00850">
    <property type="entry name" value="LytTR"/>
    <property type="match status" value="1"/>
</dbReference>
<dbReference type="GO" id="GO:0003677">
    <property type="term" value="F:DNA binding"/>
    <property type="evidence" value="ECO:0007669"/>
    <property type="project" value="InterPro"/>
</dbReference>
<evidence type="ECO:0000259" key="1">
    <source>
        <dbReference type="PROSITE" id="PS50930"/>
    </source>
</evidence>
<dbReference type="EMBL" id="LCEK01000064">
    <property type="protein sequence ID" value="KKS70250.1"/>
    <property type="molecule type" value="Genomic_DNA"/>
</dbReference>
<dbReference type="InterPro" id="IPR007492">
    <property type="entry name" value="LytTR_DNA-bd_dom"/>
</dbReference>
<evidence type="ECO:0000313" key="2">
    <source>
        <dbReference type="EMBL" id="KKS70250.1"/>
    </source>
</evidence>
<proteinExistence type="predicted"/>
<protein>
    <submittedName>
        <fullName evidence="2">LytR/AlgR family transcriptional regulator</fullName>
    </submittedName>
</protein>
<organism evidence="2 3">
    <name type="scientific">Candidatus Magasanikbacteria bacterium GW2011_GWE2_42_7</name>
    <dbReference type="NCBI Taxonomy" id="1619052"/>
    <lineage>
        <taxon>Bacteria</taxon>
        <taxon>Candidatus Magasanikiibacteriota</taxon>
    </lineage>
</organism>
<dbReference type="Proteomes" id="UP000033867">
    <property type="component" value="Unassembled WGS sequence"/>
</dbReference>
<dbReference type="GO" id="GO:0000156">
    <property type="term" value="F:phosphorelay response regulator activity"/>
    <property type="evidence" value="ECO:0007669"/>
    <property type="project" value="InterPro"/>
</dbReference>
<dbReference type="AlphaFoldDB" id="A0A0G1BA54"/>
<name>A0A0G1BA54_9BACT</name>
<dbReference type="Pfam" id="PF04397">
    <property type="entry name" value="LytTR"/>
    <property type="match status" value="1"/>
</dbReference>
<evidence type="ECO:0000313" key="3">
    <source>
        <dbReference type="Proteomes" id="UP000033867"/>
    </source>
</evidence>